<evidence type="ECO:0000313" key="1">
    <source>
        <dbReference type="EMBL" id="KYC66531.1"/>
    </source>
</evidence>
<accession>A0A150KAX2</accession>
<sequence>MYSNEFSPLKVGIRFGKCLPQPFYTKKAPNLKESQKKILRPGERTGPAVYEAFLFNFFAGSFLCRIGNAPASYPSGKSGR</sequence>
<dbReference type="PATRIC" id="fig|1398.26.peg.3383"/>
<dbReference type="EMBL" id="LQYG01000006">
    <property type="protein sequence ID" value="KYC66531.1"/>
    <property type="molecule type" value="Genomic_DNA"/>
</dbReference>
<organism evidence="1 2">
    <name type="scientific">Heyndrickxia coagulans</name>
    <name type="common">Weizmannia coagulans</name>
    <dbReference type="NCBI Taxonomy" id="1398"/>
    <lineage>
        <taxon>Bacteria</taxon>
        <taxon>Bacillati</taxon>
        <taxon>Bacillota</taxon>
        <taxon>Bacilli</taxon>
        <taxon>Bacillales</taxon>
        <taxon>Bacillaceae</taxon>
        <taxon>Heyndrickxia</taxon>
    </lineage>
</organism>
<name>A0A150KAX2_HEYCO</name>
<protein>
    <submittedName>
        <fullName evidence="1">Uncharacterized protein</fullName>
    </submittedName>
</protein>
<proteinExistence type="predicted"/>
<evidence type="ECO:0000313" key="2">
    <source>
        <dbReference type="Proteomes" id="UP000075288"/>
    </source>
</evidence>
<gene>
    <name evidence="1" type="ORF">B4098_1421</name>
</gene>
<dbReference type="Proteomes" id="UP000075288">
    <property type="component" value="Unassembled WGS sequence"/>
</dbReference>
<dbReference type="AlphaFoldDB" id="A0A150KAX2"/>
<comment type="caution">
    <text evidence="1">The sequence shown here is derived from an EMBL/GenBank/DDBJ whole genome shotgun (WGS) entry which is preliminary data.</text>
</comment>
<reference evidence="1 2" key="1">
    <citation type="submission" date="2016-01" db="EMBL/GenBank/DDBJ databases">
        <title>Genome Sequences of Twelve Sporeforming Bacillus Species Isolated from Foods.</title>
        <authorList>
            <person name="Berendsen E.M."/>
            <person name="Wells-Bennik M.H."/>
            <person name="Krawcyk A.O."/>
            <person name="De Jong A."/>
            <person name="Holsappel S."/>
            <person name="Eijlander R.T."/>
            <person name="Kuipers O.P."/>
        </authorList>
    </citation>
    <scope>NUCLEOTIDE SEQUENCE [LARGE SCALE GENOMIC DNA]</scope>
    <source>
        <strain evidence="1 2">B4098</strain>
    </source>
</reference>